<sequence length="245" mass="25221">MLPTRFQLVQASVRLAAAMAILATLTGCQAMVGNPSTAQVRVVDASPDAPSIDLYQDSDGIAYNLGFGAISSYVPTVPGTYTISAATAGTHQVLSFVKPTLAAAGQYTILIGDTAGNLQQLTLKDQNQPAPAGETSLRFLDEATRSGPVDVYLVPSGHALVTVNPLLTNVSFGANTGYQNIPSGTYSLVVLPVGANPASTAAASYTGAKVTYPGTAARTLIFIDQPLASMPGIQVITADDYDNPA</sequence>
<gene>
    <name evidence="3" type="ORF">GCM10011507_19390</name>
</gene>
<comment type="caution">
    <text evidence="3">The sequence shown here is derived from an EMBL/GenBank/DDBJ whole genome shotgun (WGS) entry which is preliminary data.</text>
</comment>
<protein>
    <recommendedName>
        <fullName evidence="2">DUF4397 domain-containing protein</fullName>
    </recommendedName>
</protein>
<evidence type="ECO:0000256" key="1">
    <source>
        <dbReference type="SAM" id="SignalP"/>
    </source>
</evidence>
<accession>A0A916W4U3</accession>
<evidence type="ECO:0000313" key="4">
    <source>
        <dbReference type="Proteomes" id="UP000648801"/>
    </source>
</evidence>
<dbReference type="RefSeq" id="WP_188759106.1">
    <property type="nucleotide sequence ID" value="NZ_JAGSYK010000001.1"/>
</dbReference>
<feature type="domain" description="DUF4397" evidence="2">
    <location>
        <begin position="38"/>
        <end position="152"/>
    </location>
</feature>
<dbReference type="Proteomes" id="UP000648801">
    <property type="component" value="Unassembled WGS sequence"/>
</dbReference>
<evidence type="ECO:0000313" key="3">
    <source>
        <dbReference type="EMBL" id="GGA68014.1"/>
    </source>
</evidence>
<organism evidence="3 4">
    <name type="scientific">Edaphobacter acidisoli</name>
    <dbReference type="NCBI Taxonomy" id="2040573"/>
    <lineage>
        <taxon>Bacteria</taxon>
        <taxon>Pseudomonadati</taxon>
        <taxon>Acidobacteriota</taxon>
        <taxon>Terriglobia</taxon>
        <taxon>Terriglobales</taxon>
        <taxon>Acidobacteriaceae</taxon>
        <taxon>Edaphobacter</taxon>
    </lineage>
</organism>
<proteinExistence type="predicted"/>
<evidence type="ECO:0000259" key="2">
    <source>
        <dbReference type="Pfam" id="PF14344"/>
    </source>
</evidence>
<reference evidence="3" key="1">
    <citation type="journal article" date="2014" name="Int. J. Syst. Evol. Microbiol.">
        <title>Complete genome sequence of Corynebacterium casei LMG S-19264T (=DSM 44701T), isolated from a smear-ripened cheese.</title>
        <authorList>
            <consortium name="US DOE Joint Genome Institute (JGI-PGF)"/>
            <person name="Walter F."/>
            <person name="Albersmeier A."/>
            <person name="Kalinowski J."/>
            <person name="Ruckert C."/>
        </authorList>
    </citation>
    <scope>NUCLEOTIDE SEQUENCE</scope>
    <source>
        <strain evidence="3">CGMCC 1.15447</strain>
    </source>
</reference>
<keyword evidence="1" id="KW-0732">Signal</keyword>
<name>A0A916W4U3_9BACT</name>
<reference evidence="3" key="2">
    <citation type="submission" date="2020-09" db="EMBL/GenBank/DDBJ databases">
        <authorList>
            <person name="Sun Q."/>
            <person name="Zhou Y."/>
        </authorList>
    </citation>
    <scope>NUCLEOTIDE SEQUENCE</scope>
    <source>
        <strain evidence="3">CGMCC 1.15447</strain>
    </source>
</reference>
<dbReference type="EMBL" id="BMJB01000001">
    <property type="protein sequence ID" value="GGA68014.1"/>
    <property type="molecule type" value="Genomic_DNA"/>
</dbReference>
<dbReference type="InterPro" id="IPR025510">
    <property type="entry name" value="DUF4397"/>
</dbReference>
<feature type="signal peptide" evidence="1">
    <location>
        <begin position="1"/>
        <end position="30"/>
    </location>
</feature>
<feature type="chain" id="PRO_5036766809" description="DUF4397 domain-containing protein" evidence="1">
    <location>
        <begin position="31"/>
        <end position="245"/>
    </location>
</feature>
<dbReference type="AlphaFoldDB" id="A0A916W4U3"/>
<dbReference type="PROSITE" id="PS51257">
    <property type="entry name" value="PROKAR_LIPOPROTEIN"/>
    <property type="match status" value="1"/>
</dbReference>
<dbReference type="Pfam" id="PF14344">
    <property type="entry name" value="DUF4397"/>
    <property type="match status" value="1"/>
</dbReference>
<keyword evidence="4" id="KW-1185">Reference proteome</keyword>